<dbReference type="PROSITE" id="PS50215">
    <property type="entry name" value="ADAM_MEPRO"/>
    <property type="match status" value="1"/>
</dbReference>
<dbReference type="CDD" id="cd04269">
    <property type="entry name" value="ZnMc_adamalysin_II_like"/>
    <property type="match status" value="1"/>
</dbReference>
<accession>A0A8J4N123</accession>
<comment type="caution">
    <text evidence="7">Lacks conserved residue(s) required for the propagation of feature annotation.</text>
</comment>
<feature type="binding site" evidence="8">
    <location>
        <position position="351"/>
    </location>
    <ligand>
        <name>Zn(2+)</name>
        <dbReference type="ChEBI" id="CHEBI:29105"/>
        <note>catalytic</note>
    </ligand>
</feature>
<evidence type="ECO:0000256" key="2">
    <source>
        <dbReference type="ARBA" id="ARBA00022692"/>
    </source>
</evidence>
<evidence type="ECO:0000256" key="8">
    <source>
        <dbReference type="PROSITE-ProRule" id="PRU00276"/>
    </source>
</evidence>
<feature type="transmembrane region" description="Helical" evidence="10">
    <location>
        <begin position="706"/>
        <end position="726"/>
    </location>
</feature>
<dbReference type="InterPro" id="IPR006586">
    <property type="entry name" value="ADAM_Cys-rich"/>
</dbReference>
<evidence type="ECO:0000259" key="13">
    <source>
        <dbReference type="PROSITE" id="PS50215"/>
    </source>
</evidence>
<feature type="region of interest" description="Disordered" evidence="9">
    <location>
        <begin position="746"/>
        <end position="769"/>
    </location>
</feature>
<dbReference type="PROSITE" id="PS50214">
    <property type="entry name" value="DISINTEGRIN_2"/>
    <property type="match status" value="1"/>
</dbReference>
<dbReference type="Pfam" id="PF01421">
    <property type="entry name" value="Reprolysin"/>
    <property type="match status" value="1"/>
</dbReference>
<dbReference type="SUPFAM" id="SSF57552">
    <property type="entry name" value="Blood coagulation inhibitor (disintegrin)"/>
    <property type="match status" value="1"/>
</dbReference>
<gene>
    <name evidence="14" type="primary">ADAM12</name>
    <name evidence="14" type="ORF">FQV19_0002167</name>
</gene>
<evidence type="ECO:0000259" key="11">
    <source>
        <dbReference type="PROSITE" id="PS50026"/>
    </source>
</evidence>
<dbReference type="Pfam" id="PF08516">
    <property type="entry name" value="ADAM_CR"/>
    <property type="match status" value="1"/>
</dbReference>
<dbReference type="PROSITE" id="PS50026">
    <property type="entry name" value="EGF_3"/>
    <property type="match status" value="1"/>
</dbReference>
<feature type="domain" description="EGF-like" evidence="11">
    <location>
        <begin position="653"/>
        <end position="685"/>
    </location>
</feature>
<evidence type="ECO:0000256" key="4">
    <source>
        <dbReference type="ARBA" id="ARBA00023136"/>
    </source>
</evidence>
<comment type="subcellular location">
    <subcellularLocation>
        <location evidence="1">Membrane</location>
        <topology evidence="1">Single-pass type I membrane protein</topology>
    </subcellularLocation>
</comment>
<dbReference type="GO" id="GO:0006508">
    <property type="term" value="P:proteolysis"/>
    <property type="evidence" value="ECO:0007669"/>
    <property type="project" value="InterPro"/>
</dbReference>
<evidence type="ECO:0000256" key="1">
    <source>
        <dbReference type="ARBA" id="ARBA00004479"/>
    </source>
</evidence>
<feature type="non-terminal residue" evidence="14">
    <location>
        <position position="887"/>
    </location>
</feature>
<dbReference type="Gene3D" id="4.10.70.10">
    <property type="entry name" value="Disintegrin domain"/>
    <property type="match status" value="1"/>
</dbReference>
<feature type="binding site" evidence="8">
    <location>
        <position position="347"/>
    </location>
    <ligand>
        <name>Zn(2+)</name>
        <dbReference type="ChEBI" id="CHEBI:29105"/>
        <note>catalytic</note>
    </ligand>
</feature>
<dbReference type="GO" id="GO:0046872">
    <property type="term" value="F:metal ion binding"/>
    <property type="evidence" value="ECO:0007669"/>
    <property type="project" value="UniProtKB-KW"/>
</dbReference>
<feature type="disulfide bond" evidence="7">
    <location>
        <begin position="657"/>
        <end position="667"/>
    </location>
</feature>
<dbReference type="FunFam" id="4.10.70.10:FF:000001">
    <property type="entry name" value="Disintegrin and metalloproteinase domain-containing protein 22"/>
    <property type="match status" value="1"/>
</dbReference>
<dbReference type="InterPro" id="IPR001590">
    <property type="entry name" value="Peptidase_M12B"/>
</dbReference>
<feature type="non-terminal residue" evidence="14">
    <location>
        <position position="1"/>
    </location>
</feature>
<protein>
    <submittedName>
        <fullName evidence="14">Disintegrin and metalloproteinase domain-containing protein 12</fullName>
    </submittedName>
</protein>
<feature type="disulfide bond" evidence="6">
    <location>
        <begin position="479"/>
        <end position="499"/>
    </location>
</feature>
<dbReference type="InterPro" id="IPR036436">
    <property type="entry name" value="Disintegrin_dom_sf"/>
</dbReference>
<keyword evidence="15" id="KW-1185">Reference proteome</keyword>
<dbReference type="InterPro" id="IPR000742">
    <property type="entry name" value="EGF"/>
</dbReference>
<dbReference type="SUPFAM" id="SSF55486">
    <property type="entry name" value="Metalloproteases ('zincins'), catalytic domain"/>
    <property type="match status" value="1"/>
</dbReference>
<dbReference type="Proteomes" id="UP000782854">
    <property type="component" value="Unassembled WGS sequence"/>
</dbReference>
<feature type="binding site" evidence="8">
    <location>
        <position position="357"/>
    </location>
    <ligand>
        <name>Zn(2+)</name>
        <dbReference type="ChEBI" id="CHEBI:29105"/>
        <note>catalytic</note>
    </ligand>
</feature>
<evidence type="ECO:0000256" key="10">
    <source>
        <dbReference type="SAM" id="Phobius"/>
    </source>
</evidence>
<dbReference type="PROSITE" id="PS00427">
    <property type="entry name" value="DISINTEGRIN_1"/>
    <property type="match status" value="1"/>
</dbReference>
<dbReference type="InterPro" id="IPR024079">
    <property type="entry name" value="MetalloPept_cat_dom_sf"/>
</dbReference>
<dbReference type="PRINTS" id="PR00289">
    <property type="entry name" value="DISINTEGRIN"/>
</dbReference>
<dbReference type="Pfam" id="PF00200">
    <property type="entry name" value="Disintegrin"/>
    <property type="match status" value="1"/>
</dbReference>
<keyword evidence="3 10" id="KW-1133">Transmembrane helix</keyword>
<feature type="region of interest" description="Disordered" evidence="9">
    <location>
        <begin position="812"/>
        <end position="868"/>
    </location>
</feature>
<evidence type="ECO:0000256" key="3">
    <source>
        <dbReference type="ARBA" id="ARBA00022989"/>
    </source>
</evidence>
<feature type="domain" description="Peptidase M12B" evidence="13">
    <location>
        <begin position="211"/>
        <end position="413"/>
    </location>
</feature>
<keyword evidence="5 7" id="KW-1015">Disulfide bond</keyword>
<dbReference type="InterPro" id="IPR034027">
    <property type="entry name" value="Reprolysin_adamalysin"/>
</dbReference>
<dbReference type="GO" id="GO:0004222">
    <property type="term" value="F:metalloendopeptidase activity"/>
    <property type="evidence" value="ECO:0007669"/>
    <property type="project" value="InterPro"/>
</dbReference>
<dbReference type="InterPro" id="IPR001762">
    <property type="entry name" value="Disintegrin_dom"/>
</dbReference>
<evidence type="ECO:0000256" key="9">
    <source>
        <dbReference type="SAM" id="MobiDB-lite"/>
    </source>
</evidence>
<dbReference type="SMART" id="SM00050">
    <property type="entry name" value="DISIN"/>
    <property type="match status" value="1"/>
</dbReference>
<reference evidence="14" key="1">
    <citation type="journal article" date="2019" name="Gigascience">
        <title>High-coverage genomes to elucidate the evolution of penguins.</title>
        <authorList>
            <person name="Pan H."/>
            <person name="Cole T.L."/>
            <person name="Bi X."/>
            <person name="Fang M."/>
            <person name="Zhou C."/>
            <person name="Yang Z."/>
            <person name="Ksepka D.T."/>
            <person name="Hart T."/>
            <person name="Bouzat J.L."/>
            <person name="Argilla L.S."/>
            <person name="Bertelsen M.F."/>
            <person name="Boersma P.D."/>
            <person name="Bost C.A."/>
            <person name="Cherel Y."/>
            <person name="Dann P."/>
            <person name="Fiddaman S.R."/>
            <person name="Howard P."/>
            <person name="Labuschagne K."/>
            <person name="Mattern T."/>
            <person name="Miller G."/>
            <person name="Parker P."/>
            <person name="Phillips R.A."/>
            <person name="Quillfeldt P."/>
            <person name="Ryan P.G."/>
            <person name="Taylor H."/>
            <person name="Thompson D.R."/>
            <person name="Young M.J."/>
            <person name="Ellegaard M.R."/>
            <person name="Gilbert M.T.P."/>
            <person name="Sinding M.S."/>
            <person name="Pacheco G."/>
            <person name="Shepherd L.D."/>
            <person name="Tennyson A.J.D."/>
            <person name="Grosser S."/>
            <person name="Kay E."/>
            <person name="Nupen L.J."/>
            <person name="Ellenberg U."/>
            <person name="Houston D.M."/>
            <person name="Reeve A.H."/>
            <person name="Johnson K."/>
            <person name="Masello J.F."/>
            <person name="Stracke T."/>
            <person name="McKinlay B."/>
            <person name="Borboroglu P.G."/>
            <person name="Zhang D.X."/>
            <person name="Zhang G."/>
        </authorList>
    </citation>
    <scope>NUCLEOTIDE SEQUENCE</scope>
    <source>
        <strain evidence="14">Gonzo</strain>
    </source>
</reference>
<keyword evidence="8" id="KW-0862">Zinc</keyword>
<dbReference type="GO" id="GO:0016020">
    <property type="term" value="C:membrane"/>
    <property type="evidence" value="ECO:0007669"/>
    <property type="project" value="UniProtKB-SubCell"/>
</dbReference>
<feature type="disulfide bond" evidence="7">
    <location>
        <begin position="675"/>
        <end position="684"/>
    </location>
</feature>
<dbReference type="InterPro" id="IPR018358">
    <property type="entry name" value="Disintegrin_CS"/>
</dbReference>
<dbReference type="OrthoDB" id="5951731at2759"/>
<sequence>CCQMLFLTNMKCFSLSPGENVDSKLESSRQQMPKDQSKDYEITVPFLLNGEQWRPVNGIYSKNHPALLQFVIQAESKHLVINLERNEGLLASSFTETHYLKDGTDVVLARNYTGHCYYHGNVRGYPDSSVSLSTCSGLSRGIIVFENKSYILEPLEGATSEHKIYQAESLKIAPGSCGHQLDISAMRADDNDTSHHSQAGRYKRETLKTTKYVELVIVADNREFQRQGKDVEKIKQRLIEIANYVDKFYRPLNIRVALVGVEVWNDMDKCSISQDPFTSLHEFLDWRKLKLLPRKPHDNAQLISGVYFQGTTIGMAPIMSMCTAEQSGGVVMDHSENPLGAAVTLAHELGHNFGMNHDTLERGCNCKASTDKGGCIMNPSTGYPFPMVFSSCSRKDLENSLEKGVGMCLFNLPEVKESFGGQKCGNGYVEDGEECDCGEPDECTNRCCNATTCTLKPGAVCAHGLCCEDCKLKPAGISCRESSNSCDLPEFCTGASPHCPANVYLHDGHACHRVDGYCYNGICQTHEQQCITLWGQGAKPAPGICFERVNSAGDPYGNCGKDSKSSFAKCEARDAKCGKIQCQGGANRPVIGTNAVSIETNIPLQEGGKILCRGTHVYLGDDMPDPGLVLSGTKCEDGKICLNRRCQNTSVFGVHKCATKCHGRGVCNNKKNCHCEADWAPPYCDKPGFGGSMDSGPIRQADNKSLTIGVLITILCLIFAGSIMYLKRKTFMRWLFTSKKTTIEKLRSVSPARPSSSSESNHVHTTSLSKNLIMKPQNTNIQKRGGPRRPLPYQIIDISNPVKTHDLPQLKTPQRVLPPLPQLPSHHAVPERPLPANPSLRFTQENHKPNPPRKPLPADPLNKARYNSTCTTVPGHTKALPHVTPVR</sequence>
<dbReference type="PANTHER" id="PTHR11905:SF112">
    <property type="entry name" value="DISINTEGRIN AND METALLOPROTEINASE DOMAIN-CONTAINING PROTEIN 12"/>
    <property type="match status" value="1"/>
</dbReference>
<evidence type="ECO:0000256" key="5">
    <source>
        <dbReference type="ARBA" id="ARBA00023157"/>
    </source>
</evidence>
<keyword evidence="7" id="KW-0245">EGF-like domain</keyword>
<evidence type="ECO:0000256" key="6">
    <source>
        <dbReference type="PROSITE-ProRule" id="PRU00068"/>
    </source>
</evidence>
<feature type="compositionally biased region" description="Low complexity" evidence="9">
    <location>
        <begin position="748"/>
        <end position="760"/>
    </location>
</feature>
<dbReference type="Gene3D" id="3.40.390.10">
    <property type="entry name" value="Collagenase (Catalytic Domain)"/>
    <property type="match status" value="1"/>
</dbReference>
<dbReference type="FunFam" id="3.40.390.10:FF:000002">
    <property type="entry name" value="Disintegrin and metalloproteinase domain-containing protein 22"/>
    <property type="match status" value="1"/>
</dbReference>
<dbReference type="Pfam" id="PF01562">
    <property type="entry name" value="Pep_M12B_propep"/>
    <property type="match status" value="1"/>
</dbReference>
<keyword evidence="4 10" id="KW-0472">Membrane</keyword>
<name>A0A8J4N123_EUDMI</name>
<dbReference type="EMBL" id="VULC01018603">
    <property type="protein sequence ID" value="KAF1509127.1"/>
    <property type="molecule type" value="Genomic_DNA"/>
</dbReference>
<keyword evidence="2 10" id="KW-0812">Transmembrane</keyword>
<dbReference type="SMART" id="SM00608">
    <property type="entry name" value="ACR"/>
    <property type="match status" value="1"/>
</dbReference>
<dbReference type="InterPro" id="IPR002870">
    <property type="entry name" value="Peptidase_M12B_N"/>
</dbReference>
<keyword evidence="8" id="KW-0479">Metal-binding</keyword>
<dbReference type="AlphaFoldDB" id="A0A8J4N123"/>
<evidence type="ECO:0000259" key="12">
    <source>
        <dbReference type="PROSITE" id="PS50214"/>
    </source>
</evidence>
<evidence type="ECO:0000313" key="15">
    <source>
        <dbReference type="Proteomes" id="UP000782854"/>
    </source>
</evidence>
<comment type="caution">
    <text evidence="14">The sequence shown here is derived from an EMBL/GenBank/DDBJ whole genome shotgun (WGS) entry which is preliminary data.</text>
</comment>
<evidence type="ECO:0000313" key="14">
    <source>
        <dbReference type="EMBL" id="KAF1509127.1"/>
    </source>
</evidence>
<feature type="active site" evidence="8">
    <location>
        <position position="348"/>
    </location>
</feature>
<organism evidence="14 15">
    <name type="scientific">Eudyptula minor</name>
    <name type="common">Little blue penguin</name>
    <name type="synonym">Aptenodytes minor</name>
    <dbReference type="NCBI Taxonomy" id="37083"/>
    <lineage>
        <taxon>Eukaryota</taxon>
        <taxon>Metazoa</taxon>
        <taxon>Chordata</taxon>
        <taxon>Craniata</taxon>
        <taxon>Vertebrata</taxon>
        <taxon>Euteleostomi</taxon>
        <taxon>Archelosauria</taxon>
        <taxon>Archosauria</taxon>
        <taxon>Dinosauria</taxon>
        <taxon>Saurischia</taxon>
        <taxon>Theropoda</taxon>
        <taxon>Coelurosauria</taxon>
        <taxon>Aves</taxon>
        <taxon>Neognathae</taxon>
        <taxon>Neoaves</taxon>
        <taxon>Aequornithes</taxon>
        <taxon>Sphenisciformes</taxon>
        <taxon>Spheniscidae</taxon>
        <taxon>Eudyptula</taxon>
    </lineage>
</organism>
<feature type="domain" description="Disintegrin" evidence="12">
    <location>
        <begin position="421"/>
        <end position="507"/>
    </location>
</feature>
<dbReference type="PANTHER" id="PTHR11905">
    <property type="entry name" value="ADAM A DISINTEGRIN AND METALLOPROTEASE DOMAIN"/>
    <property type="match status" value="1"/>
</dbReference>
<evidence type="ECO:0000256" key="7">
    <source>
        <dbReference type="PROSITE-ProRule" id="PRU00076"/>
    </source>
</evidence>
<proteinExistence type="predicted"/>